<keyword evidence="2" id="KW-1185">Reference proteome</keyword>
<gene>
    <name evidence="1" type="ORF">WKI47_20140</name>
</gene>
<sequence length="749" mass="79931">MSNHKKNKGTASRFSSVLSGPVGRWVVLGIWIAAAILLNVIWPGINEREDNAAADLSDAYPSVQAAQVAEREFPGDGGQPALLVWNRSGGLSDEDLNQLAALTESLESEPLANQEGVLPLHQLPAPARQSLLSEDGSTIVLPITLDETADTDGLKESVEELKARAISITGGDPFEEATGTSELSARITGPVGIAIDGGALFQNADVSLLIATVVLVLVILLLIYRSPILAFIPIVAVGFAYLVISPILGTMADRGWITADAQGISIMTVLLFGAGTDYCLFLITRFRQCLTETASKREALKNAISGSSGAIAMSGLTVVLSLFTLLLAQYGAYHRFAVPFGVAILIMGIASLTLVPAMLAIIGRASFFPFVPRTPEMEDERAKRRNKPVSHRKRNKDSRIGRIVTERPWTVVVAALIVLGGLAAASSQIRFTYDLLSSFPSDMPSVEGFDTIAEGFSPGELAPVQVIVDSEGKDSELAARLTDLPFVDTVAEPESGAENANMRLYSVKLNVNPYSNEAMDDVAILRETAEASLSDAGIAVSDQKVWIGGQTATQTDTRAATERDTDLIIPVVIGLISLLLLAYLRSVVATVYLIATVVLSYFSALGLGWLILHYGLGQEAIQGAIPLYAFVFLVALGEDYNIFMVSSIWKKSRSLPLKRAIREGVGETGTVITSAGVILAGTFAVLATLPIQVLVQFGVVAALGVLLDTFIVRPFLVPAITRLLGRAAFWPGRAPQHPEDEKAGEEVRV</sequence>
<protein>
    <submittedName>
        <fullName evidence="1">MMPL family transporter</fullName>
    </submittedName>
</protein>
<name>A0ACC6PH72_9BACL</name>
<accession>A0ACC6PH72</accession>
<comment type="caution">
    <text evidence="1">The sequence shown here is derived from an EMBL/GenBank/DDBJ whole genome shotgun (WGS) entry which is preliminary data.</text>
</comment>
<organism evidence="1 2">
    <name type="scientific">Saccharibacillus sacchari</name>
    <dbReference type="NCBI Taxonomy" id="456493"/>
    <lineage>
        <taxon>Bacteria</taxon>
        <taxon>Bacillati</taxon>
        <taxon>Bacillota</taxon>
        <taxon>Bacilli</taxon>
        <taxon>Bacillales</taxon>
        <taxon>Paenibacillaceae</taxon>
        <taxon>Saccharibacillus</taxon>
    </lineage>
</organism>
<evidence type="ECO:0000313" key="2">
    <source>
        <dbReference type="Proteomes" id="UP001380953"/>
    </source>
</evidence>
<dbReference type="EMBL" id="JBBKAR010000052">
    <property type="protein sequence ID" value="MEJ8306220.1"/>
    <property type="molecule type" value="Genomic_DNA"/>
</dbReference>
<reference evidence="1" key="1">
    <citation type="submission" date="2024-03" db="EMBL/GenBank/DDBJ databases">
        <title>Whole genome sequecning of epiphytes from Marcgravia umbellata leaves.</title>
        <authorList>
            <person name="Kumar G."/>
            <person name="Savka M.A."/>
        </authorList>
    </citation>
    <scope>NUCLEOTIDE SEQUENCE</scope>
    <source>
        <strain evidence="1">RIT_BL5</strain>
    </source>
</reference>
<dbReference type="Proteomes" id="UP001380953">
    <property type="component" value="Unassembled WGS sequence"/>
</dbReference>
<proteinExistence type="predicted"/>
<evidence type="ECO:0000313" key="1">
    <source>
        <dbReference type="EMBL" id="MEJ8306220.1"/>
    </source>
</evidence>